<dbReference type="EMBL" id="JADILW010000001">
    <property type="protein sequence ID" value="MBO8479486.1"/>
    <property type="molecule type" value="Genomic_DNA"/>
</dbReference>
<proteinExistence type="predicted"/>
<reference evidence="1" key="2">
    <citation type="journal article" date="2021" name="PeerJ">
        <title>Extensive microbial diversity within the chicken gut microbiome revealed by metagenomics and culture.</title>
        <authorList>
            <person name="Gilroy R."/>
            <person name="Ravi A."/>
            <person name="Getino M."/>
            <person name="Pursley I."/>
            <person name="Horton D.L."/>
            <person name="Alikhan N.F."/>
            <person name="Baker D."/>
            <person name="Gharbi K."/>
            <person name="Hall N."/>
            <person name="Watson M."/>
            <person name="Adriaenssens E.M."/>
            <person name="Foster-Nyarko E."/>
            <person name="Jarju S."/>
            <person name="Secka A."/>
            <person name="Antonio M."/>
            <person name="Oren A."/>
            <person name="Chaudhuri R.R."/>
            <person name="La Ragione R."/>
            <person name="Hildebrand F."/>
            <person name="Pallen M.J."/>
        </authorList>
    </citation>
    <scope>NUCLEOTIDE SEQUENCE</scope>
    <source>
        <strain evidence="1">B3-1481</strain>
    </source>
</reference>
<comment type="caution">
    <text evidence="1">The sequence shown here is derived from an EMBL/GenBank/DDBJ whole genome shotgun (WGS) entry which is preliminary data.</text>
</comment>
<evidence type="ECO:0000313" key="2">
    <source>
        <dbReference type="Proteomes" id="UP000823769"/>
    </source>
</evidence>
<organism evidence="1 2">
    <name type="scientific">Candidatus Cryptobacteroides avistercoris</name>
    <dbReference type="NCBI Taxonomy" id="2840758"/>
    <lineage>
        <taxon>Bacteria</taxon>
        <taxon>Pseudomonadati</taxon>
        <taxon>Bacteroidota</taxon>
        <taxon>Bacteroidia</taxon>
        <taxon>Bacteroidales</taxon>
        <taxon>Candidatus Cryptobacteroides</taxon>
    </lineage>
</organism>
<protein>
    <submittedName>
        <fullName evidence="1">Uncharacterized protein</fullName>
    </submittedName>
</protein>
<gene>
    <name evidence="1" type="ORF">IAB76_00010</name>
</gene>
<evidence type="ECO:0000313" key="1">
    <source>
        <dbReference type="EMBL" id="MBO8479486.1"/>
    </source>
</evidence>
<dbReference type="AlphaFoldDB" id="A0A9D9IWS0"/>
<dbReference type="Proteomes" id="UP000823769">
    <property type="component" value="Unassembled WGS sequence"/>
</dbReference>
<reference evidence="1" key="1">
    <citation type="submission" date="2020-10" db="EMBL/GenBank/DDBJ databases">
        <authorList>
            <person name="Gilroy R."/>
        </authorList>
    </citation>
    <scope>NUCLEOTIDE SEQUENCE</scope>
    <source>
        <strain evidence="1">B3-1481</strain>
    </source>
</reference>
<accession>A0A9D9IWS0</accession>
<sequence>MDDRQKKILDRLENQCARRECCSSDVLRKATELLEGDEAAAREVLGSLAEGGFVDDSRY</sequence>
<feature type="non-terminal residue" evidence="1">
    <location>
        <position position="59"/>
    </location>
</feature>
<name>A0A9D9IWS0_9BACT</name>